<dbReference type="Pfam" id="PF00448">
    <property type="entry name" value="SRP54"/>
    <property type="match status" value="1"/>
</dbReference>
<dbReference type="InterPro" id="IPR004780">
    <property type="entry name" value="SRP"/>
</dbReference>
<dbReference type="Gene3D" id="1.10.260.30">
    <property type="entry name" value="Signal recognition particle, SRP54 subunit, M-domain"/>
    <property type="match status" value="1"/>
</dbReference>
<keyword evidence="13" id="KW-1185">Reference proteome</keyword>
<dbReference type="Gene3D" id="3.40.50.300">
    <property type="entry name" value="P-loop containing nucleotide triphosphate hydrolases"/>
    <property type="match status" value="1"/>
</dbReference>
<dbReference type="FunFam" id="3.40.50.300:FF:000022">
    <property type="entry name" value="Signal recognition particle 54 kDa subunit"/>
    <property type="match status" value="1"/>
</dbReference>
<comment type="function">
    <text evidence="9">Involved in targeting and insertion of nascent membrane proteins into the cytoplasmic membrane. Binds to the hydrophobic signal sequence of the ribosome-nascent chain (RNC) as it emerges from the ribosomes. The SRP-RNC complex is then targeted to the cytoplasmic membrane where it interacts with the SRP receptor FtsY.</text>
</comment>
<dbReference type="PANTHER" id="PTHR11564:SF5">
    <property type="entry name" value="SIGNAL RECOGNITION PARTICLE SUBUNIT SRP54"/>
    <property type="match status" value="1"/>
</dbReference>
<dbReference type="STRING" id="35622.SAMN04489764_2856"/>
<evidence type="ECO:0000256" key="10">
    <source>
        <dbReference type="SAM" id="MobiDB-lite"/>
    </source>
</evidence>
<comment type="similarity">
    <text evidence="1 9">Belongs to the GTP-binding SRP family. SRP54 subfamily.</text>
</comment>
<evidence type="ECO:0000256" key="8">
    <source>
        <dbReference type="ARBA" id="ARBA00048027"/>
    </source>
</evidence>
<comment type="catalytic activity">
    <reaction evidence="8 9">
        <text>GTP + H2O = GDP + phosphate + H(+)</text>
        <dbReference type="Rhea" id="RHEA:19669"/>
        <dbReference type="ChEBI" id="CHEBI:15377"/>
        <dbReference type="ChEBI" id="CHEBI:15378"/>
        <dbReference type="ChEBI" id="CHEBI:37565"/>
        <dbReference type="ChEBI" id="CHEBI:43474"/>
        <dbReference type="ChEBI" id="CHEBI:58189"/>
        <dbReference type="EC" id="3.6.5.4"/>
    </reaction>
</comment>
<feature type="domain" description="SRP54-type proteins GTP-binding" evidence="11">
    <location>
        <begin position="271"/>
        <end position="284"/>
    </location>
</feature>
<proteinExistence type="inferred from homology"/>
<reference evidence="12 13" key="1">
    <citation type="submission" date="2016-10" db="EMBL/GenBank/DDBJ databases">
        <authorList>
            <person name="de Groot N.N."/>
        </authorList>
    </citation>
    <scope>NUCLEOTIDE SEQUENCE [LARGE SCALE GENOMIC DNA]</scope>
    <source>
        <strain evidence="12 13">DSM 43794</strain>
    </source>
</reference>
<keyword evidence="6 9" id="KW-0733">Signal recognition particle</keyword>
<dbReference type="SMART" id="SM00963">
    <property type="entry name" value="SRP54_N"/>
    <property type="match status" value="1"/>
</dbReference>
<dbReference type="InterPro" id="IPR022941">
    <property type="entry name" value="SRP54"/>
</dbReference>
<feature type="binding site" evidence="9">
    <location>
        <begin position="107"/>
        <end position="114"/>
    </location>
    <ligand>
        <name>GTP</name>
        <dbReference type="ChEBI" id="CHEBI:37565"/>
    </ligand>
</feature>
<feature type="binding site" evidence="9">
    <location>
        <begin position="250"/>
        <end position="253"/>
    </location>
    <ligand>
        <name>GTP</name>
        <dbReference type="ChEBI" id="CHEBI:37565"/>
    </ligand>
</feature>
<evidence type="ECO:0000256" key="4">
    <source>
        <dbReference type="ARBA" id="ARBA00022884"/>
    </source>
</evidence>
<dbReference type="AlphaFoldDB" id="A0A1H1F9G6"/>
<dbReference type="InterPro" id="IPR027417">
    <property type="entry name" value="P-loop_NTPase"/>
</dbReference>
<keyword evidence="4 9" id="KW-0694">RNA-binding</keyword>
<keyword evidence="9" id="KW-0963">Cytoplasm</keyword>
<dbReference type="GO" id="GO:0048500">
    <property type="term" value="C:signal recognition particle"/>
    <property type="evidence" value="ECO:0007669"/>
    <property type="project" value="UniProtKB-UniRule"/>
</dbReference>
<dbReference type="GO" id="GO:0006614">
    <property type="term" value="P:SRP-dependent cotranslational protein targeting to membrane"/>
    <property type="evidence" value="ECO:0007669"/>
    <property type="project" value="InterPro"/>
</dbReference>
<dbReference type="GO" id="GO:0008312">
    <property type="term" value="F:7S RNA binding"/>
    <property type="evidence" value="ECO:0007669"/>
    <property type="project" value="InterPro"/>
</dbReference>
<keyword evidence="7 9" id="KW-0687">Ribonucleoprotein</keyword>
<dbReference type="NCBIfam" id="TIGR00959">
    <property type="entry name" value="ffh"/>
    <property type="match status" value="1"/>
</dbReference>
<dbReference type="InterPro" id="IPR004125">
    <property type="entry name" value="Signal_recog_particle_SRP54_M"/>
</dbReference>
<evidence type="ECO:0000256" key="2">
    <source>
        <dbReference type="ARBA" id="ARBA00022741"/>
    </source>
</evidence>
<dbReference type="Gene3D" id="1.20.120.140">
    <property type="entry name" value="Signal recognition particle SRP54, nucleotide-binding domain"/>
    <property type="match status" value="1"/>
</dbReference>
<evidence type="ECO:0000256" key="5">
    <source>
        <dbReference type="ARBA" id="ARBA00023134"/>
    </source>
</evidence>
<dbReference type="CDD" id="cd18539">
    <property type="entry name" value="SRP_G"/>
    <property type="match status" value="1"/>
</dbReference>
<feature type="compositionally biased region" description="Gly residues" evidence="10">
    <location>
        <begin position="485"/>
        <end position="497"/>
    </location>
</feature>
<comment type="domain">
    <text evidence="9">Composed of three domains: the N-terminal N domain, which is responsible for interactions with the ribosome, the central G domain, which binds GTP, and the C-terminal M domain, which binds the RNA and the signal sequence of the RNC.</text>
</comment>
<name>A0A1H1F9G6_9ACTN</name>
<dbReference type="InterPro" id="IPR000897">
    <property type="entry name" value="SRP54_GTPase_dom"/>
</dbReference>
<dbReference type="RefSeq" id="WP_093259482.1">
    <property type="nucleotide sequence ID" value="NZ_FNKK01000002.1"/>
</dbReference>
<dbReference type="GO" id="GO:0003924">
    <property type="term" value="F:GTPase activity"/>
    <property type="evidence" value="ECO:0007669"/>
    <property type="project" value="UniProtKB-UniRule"/>
</dbReference>
<dbReference type="SUPFAM" id="SSF52540">
    <property type="entry name" value="P-loop containing nucleoside triphosphate hydrolases"/>
    <property type="match status" value="1"/>
</dbReference>
<keyword evidence="5 9" id="KW-0342">GTP-binding</keyword>
<evidence type="ECO:0000256" key="6">
    <source>
        <dbReference type="ARBA" id="ARBA00023135"/>
    </source>
</evidence>
<keyword evidence="3 9" id="KW-0378">Hydrolase</keyword>
<organism evidence="12 13">
    <name type="scientific">Thermostaphylospora chromogena</name>
    <dbReference type="NCBI Taxonomy" id="35622"/>
    <lineage>
        <taxon>Bacteria</taxon>
        <taxon>Bacillati</taxon>
        <taxon>Actinomycetota</taxon>
        <taxon>Actinomycetes</taxon>
        <taxon>Streptosporangiales</taxon>
        <taxon>Thermomonosporaceae</taxon>
        <taxon>Thermostaphylospora</taxon>
    </lineage>
</organism>
<dbReference type="Pfam" id="PF02978">
    <property type="entry name" value="SRP_SPB"/>
    <property type="match status" value="1"/>
</dbReference>
<evidence type="ECO:0000256" key="7">
    <source>
        <dbReference type="ARBA" id="ARBA00023274"/>
    </source>
</evidence>
<dbReference type="HAMAP" id="MF_00306">
    <property type="entry name" value="SRP54"/>
    <property type="match status" value="1"/>
</dbReference>
<dbReference type="Pfam" id="PF02881">
    <property type="entry name" value="SRP54_N"/>
    <property type="match status" value="1"/>
</dbReference>
<dbReference type="SMART" id="SM00382">
    <property type="entry name" value="AAA"/>
    <property type="match status" value="1"/>
</dbReference>
<feature type="compositionally biased region" description="Basic residues" evidence="10">
    <location>
        <begin position="446"/>
        <end position="458"/>
    </location>
</feature>
<feature type="compositionally biased region" description="Gly residues" evidence="10">
    <location>
        <begin position="433"/>
        <end position="445"/>
    </location>
</feature>
<evidence type="ECO:0000313" key="13">
    <source>
        <dbReference type="Proteomes" id="UP000217103"/>
    </source>
</evidence>
<comment type="subunit">
    <text evidence="9">Part of the signal recognition particle protein translocation system, which is composed of SRP and FtsY.</text>
</comment>
<feature type="compositionally biased region" description="Basic and acidic residues" evidence="10">
    <location>
        <begin position="459"/>
        <end position="470"/>
    </location>
</feature>
<dbReference type="GO" id="GO:0005525">
    <property type="term" value="F:GTP binding"/>
    <property type="evidence" value="ECO:0007669"/>
    <property type="project" value="UniProtKB-UniRule"/>
</dbReference>
<protein>
    <recommendedName>
        <fullName evidence="9">Signal recognition particle protein</fullName>
        <ecNumber evidence="9">3.6.5.4</ecNumber>
    </recommendedName>
    <alternativeName>
        <fullName evidence="9">Fifty-four homolog</fullName>
    </alternativeName>
</protein>
<accession>A0A1H1F9G6</accession>
<dbReference type="InterPro" id="IPR036891">
    <property type="entry name" value="Signal_recog_part_SRP54_M_sf"/>
</dbReference>
<dbReference type="SMART" id="SM00962">
    <property type="entry name" value="SRP54"/>
    <property type="match status" value="1"/>
</dbReference>
<dbReference type="InterPro" id="IPR013822">
    <property type="entry name" value="Signal_recog_particl_SRP54_hlx"/>
</dbReference>
<dbReference type="SUPFAM" id="SSF47446">
    <property type="entry name" value="Signal peptide-binding domain"/>
    <property type="match status" value="1"/>
</dbReference>
<evidence type="ECO:0000259" key="11">
    <source>
        <dbReference type="PROSITE" id="PS00300"/>
    </source>
</evidence>
<dbReference type="InterPro" id="IPR042101">
    <property type="entry name" value="SRP54_N_sf"/>
</dbReference>
<evidence type="ECO:0000313" key="12">
    <source>
        <dbReference type="EMBL" id="SDQ97419.1"/>
    </source>
</evidence>
<feature type="binding site" evidence="9">
    <location>
        <begin position="192"/>
        <end position="196"/>
    </location>
    <ligand>
        <name>GTP</name>
        <dbReference type="ChEBI" id="CHEBI:37565"/>
    </ligand>
</feature>
<dbReference type="EMBL" id="FNKK01000002">
    <property type="protein sequence ID" value="SDQ97419.1"/>
    <property type="molecule type" value="Genomic_DNA"/>
</dbReference>
<dbReference type="EC" id="3.6.5.4" evidence="9"/>
<gene>
    <name evidence="9" type="primary">ffh</name>
    <name evidence="12" type="ORF">SAMN04489764_2856</name>
</gene>
<comment type="subcellular location">
    <subcellularLocation>
        <location evidence="9">Cytoplasm</location>
    </subcellularLocation>
    <text evidence="9">The SRP-RNC complex is targeted to the cytoplasmic membrane.</text>
</comment>
<sequence>MFETLSDRLTSVFSSLRSKGRLSEADIDATCREIRIALLEADVALPVVRAFVAQVKERARGAEVSQALNPAQQVVKIVNDELIEVLGGETRRLRFAKNPPTVIMLAGLQGSGKTTLAGKLGRWLREQGHAPLLVAADLQRPNAVQQLSVVAERAQVAVFAPEPGNGVGDPVDVARRSIEYARRQQHDIVVIDTAGRLGIDQEMMKQAADIRDAVSPDEILFVVDAMIGQDAVTTAQAFMEGVGFDGVVLTKLDGDARGGAALSVRHITGRPIMFASTGEKLEDFDAFHPDRMASRILDMGDILTLIEQAQKTFDEEQAAKMAGKLASGDGFTLDDFLEQMMMVRKMGPIKNLLGMMPGMGQMRDQLNQIDDRDLDRVAAIIRSMTPEERADPKIINGSRRARIARGSGVTVTEVNNLVVRFFDAQKMMKRLTGGMGLPGMPGGGGRKAKGKKGKKGRRVSGDPRKADLGKKASAGRTDASPGLPPGLGGIGGLGGKLPPGLQLPPGFDPSKFKFPDQK</sequence>
<keyword evidence="2 9" id="KW-0547">Nucleotide-binding</keyword>
<dbReference type="PANTHER" id="PTHR11564">
    <property type="entry name" value="SIGNAL RECOGNITION PARTICLE 54K PROTEIN SRP54"/>
    <property type="match status" value="1"/>
</dbReference>
<dbReference type="Proteomes" id="UP000217103">
    <property type="component" value="Unassembled WGS sequence"/>
</dbReference>
<evidence type="ECO:0000256" key="9">
    <source>
        <dbReference type="HAMAP-Rule" id="MF_00306"/>
    </source>
</evidence>
<evidence type="ECO:0000256" key="1">
    <source>
        <dbReference type="ARBA" id="ARBA00005450"/>
    </source>
</evidence>
<dbReference type="InterPro" id="IPR003593">
    <property type="entry name" value="AAA+_ATPase"/>
</dbReference>
<dbReference type="PROSITE" id="PS00300">
    <property type="entry name" value="SRP54"/>
    <property type="match status" value="1"/>
</dbReference>
<evidence type="ECO:0000256" key="3">
    <source>
        <dbReference type="ARBA" id="ARBA00022801"/>
    </source>
</evidence>
<feature type="region of interest" description="Disordered" evidence="10">
    <location>
        <begin position="433"/>
        <end position="518"/>
    </location>
</feature>
<dbReference type="OrthoDB" id="9804720at2"/>